<keyword evidence="1" id="KW-0831">Ubiquinone biosynthesis</keyword>
<dbReference type="PANTHER" id="PTHR38693">
    <property type="entry name" value="UBIQUINONE BIOSYNTHESIS PROTEIN UBIJ"/>
    <property type="match status" value="1"/>
</dbReference>
<dbReference type="GO" id="GO:0006744">
    <property type="term" value="P:ubiquinone biosynthetic process"/>
    <property type="evidence" value="ECO:0007669"/>
    <property type="project" value="UniProtKB-UniRule"/>
</dbReference>
<organism evidence="3 4">
    <name type="scientific">Candidatus Palibaumannia cicadellinicola</name>
    <dbReference type="NCBI Taxonomy" id="186490"/>
    <lineage>
        <taxon>Bacteria</taxon>
        <taxon>Pseudomonadati</taxon>
        <taxon>Pseudomonadota</taxon>
        <taxon>Gammaproteobacteria</taxon>
        <taxon>Candidatus Palibaumannia</taxon>
    </lineage>
</organism>
<dbReference type="Pfam" id="PF02036">
    <property type="entry name" value="SCP2"/>
    <property type="match status" value="1"/>
</dbReference>
<name>A0A0K2BKC3_9GAMM</name>
<dbReference type="EMBL" id="CP011787">
    <property type="protein sequence ID" value="AKZ65644.1"/>
    <property type="molecule type" value="Genomic_DNA"/>
</dbReference>
<dbReference type="Proteomes" id="UP000056466">
    <property type="component" value="Chromosome"/>
</dbReference>
<sequence>MTFIMSVLEILLQHLLIFLKNQKNFADKYISLKSKVLKIELAEFNQPIILVFSEKNIDVLNYWHDLVDCTINTNLSTLLTLSDSKYLMQLIKEGDDEIIKQLISLIQIIEWDIAEILSLFLGDIAAEFITSILRLITSNLTNQLNFLRARIMIAITDEWHIAPSMQELASFYQEIHEVHLVAEQLLTYITKLENRI</sequence>
<dbReference type="HAMAP" id="MF_02215">
    <property type="entry name" value="UbiJ"/>
    <property type="match status" value="1"/>
</dbReference>
<gene>
    <name evidence="3" type="primary">yigP</name>
    <name evidence="1" type="synonym">ubiJ</name>
    <name evidence="3" type="ORF">AB162_016</name>
</gene>
<evidence type="ECO:0000313" key="4">
    <source>
        <dbReference type="Proteomes" id="UP000056466"/>
    </source>
</evidence>
<dbReference type="InterPro" id="IPR003033">
    <property type="entry name" value="SCP2_sterol-bd_dom"/>
</dbReference>
<protein>
    <recommendedName>
        <fullName evidence="1">Ubiquinone biosynthesis accessory factor UbiJ</fullName>
    </recommendedName>
</protein>
<reference evidence="3 4" key="1">
    <citation type="submission" date="2015-06" db="EMBL/GenBank/DDBJ databases">
        <title>Lineage-specific patterns of genome deterioration in obligate symbionts.</title>
        <authorList>
            <person name="Bennett G.M."/>
            <person name="McCutcheon J.P."/>
            <person name="McDonald B.R."/>
            <person name="Moran N.A."/>
        </authorList>
    </citation>
    <scope>NUCLEOTIDE SEQUENCE [LARGE SCALE GENOMIC DNA]</scope>
    <source>
        <strain evidence="3 4">B-GSS</strain>
    </source>
</reference>
<keyword evidence="4" id="KW-1185">Reference proteome</keyword>
<evidence type="ECO:0000313" key="3">
    <source>
        <dbReference type="EMBL" id="AKZ65644.1"/>
    </source>
</evidence>
<dbReference type="KEGG" id="bcig:AB162_016"/>
<evidence type="ECO:0000256" key="1">
    <source>
        <dbReference type="HAMAP-Rule" id="MF_02215"/>
    </source>
</evidence>
<comment type="similarity">
    <text evidence="1">Belongs to the UbiJ family.</text>
</comment>
<dbReference type="UniPathway" id="UPA00232"/>
<proteinExistence type="inferred from homology"/>
<dbReference type="InterPro" id="IPR038989">
    <property type="entry name" value="UbiJ"/>
</dbReference>
<comment type="function">
    <text evidence="1">Required for ubiquinone (coenzyme Q) biosynthesis. Binds hydrophobic ubiquinone biosynthetic intermediates via its SCP2 domain and is essential for the stability of the Ubi complex. May constitute a docking platform where Ubi enzymes assemble and access their SCP2-bound polyprenyl substrates.</text>
</comment>
<comment type="subcellular location">
    <subcellularLocation>
        <location evidence="1">Cytoplasm</location>
    </subcellularLocation>
</comment>
<evidence type="ECO:0000259" key="2">
    <source>
        <dbReference type="Pfam" id="PF02036"/>
    </source>
</evidence>
<keyword evidence="1" id="KW-0963">Cytoplasm</keyword>
<accession>A0A0K2BKC3</accession>
<comment type="pathway">
    <text evidence="1">Cofactor biosynthesis; ubiquinone biosynthesis.</text>
</comment>
<dbReference type="PANTHER" id="PTHR38693:SF1">
    <property type="entry name" value="UBIQUINONE BIOSYNTHESIS ACCESSORY FACTOR UBIJ"/>
    <property type="match status" value="1"/>
</dbReference>
<feature type="domain" description="SCP2" evidence="2">
    <location>
        <begin position="24"/>
        <end position="94"/>
    </location>
</feature>
<dbReference type="AlphaFoldDB" id="A0A0K2BKC3"/>
<dbReference type="GO" id="GO:0005737">
    <property type="term" value="C:cytoplasm"/>
    <property type="evidence" value="ECO:0007669"/>
    <property type="project" value="UniProtKB-SubCell"/>
</dbReference>